<keyword evidence="3" id="KW-1185">Reference proteome</keyword>
<proteinExistence type="predicted"/>
<dbReference type="InterPro" id="IPR037401">
    <property type="entry name" value="SnoaL-like"/>
</dbReference>
<dbReference type="Proteomes" id="UP000460715">
    <property type="component" value="Unassembled WGS sequence"/>
</dbReference>
<dbReference type="InterPro" id="IPR032710">
    <property type="entry name" value="NTF2-like_dom_sf"/>
</dbReference>
<dbReference type="SUPFAM" id="SSF54427">
    <property type="entry name" value="NTF2-like"/>
    <property type="match status" value="1"/>
</dbReference>
<dbReference type="RefSeq" id="WP_160937186.1">
    <property type="nucleotide sequence ID" value="NZ_SNVJ01000009.1"/>
</dbReference>
<reference evidence="2 3" key="1">
    <citation type="submission" date="2019-03" db="EMBL/GenBank/DDBJ databases">
        <title>Roseomonas sp. a novel Roseomonas species isolated from Sea whip Gorgonian.</title>
        <authorList>
            <person name="Li F."/>
            <person name="Pan X."/>
            <person name="Huang S."/>
            <person name="Li Z."/>
            <person name="Meng B."/>
        </authorList>
    </citation>
    <scope>NUCLEOTIDE SEQUENCE [LARGE SCALE GENOMIC DNA]</scope>
    <source>
        <strain evidence="2 3">M0104</strain>
    </source>
</reference>
<dbReference type="AlphaFoldDB" id="A0A845BD63"/>
<gene>
    <name evidence="2" type="ORF">E0493_11945</name>
</gene>
<comment type="caution">
    <text evidence="2">The sequence shown here is derived from an EMBL/GenBank/DDBJ whole genome shotgun (WGS) entry which is preliminary data.</text>
</comment>
<dbReference type="Gene3D" id="3.10.450.50">
    <property type="match status" value="1"/>
</dbReference>
<evidence type="ECO:0000259" key="1">
    <source>
        <dbReference type="Pfam" id="PF12680"/>
    </source>
</evidence>
<dbReference type="OrthoDB" id="1492879at2"/>
<evidence type="ECO:0000313" key="3">
    <source>
        <dbReference type="Proteomes" id="UP000460715"/>
    </source>
</evidence>
<protein>
    <submittedName>
        <fullName evidence="2">Nuclear transport factor 2 family protein</fullName>
    </submittedName>
</protein>
<accession>A0A845BD63</accession>
<feature type="domain" description="SnoaL-like" evidence="1">
    <location>
        <begin position="8"/>
        <end position="121"/>
    </location>
</feature>
<name>A0A845BD63_9PROT</name>
<evidence type="ECO:0000313" key="2">
    <source>
        <dbReference type="EMBL" id="MXP64056.1"/>
    </source>
</evidence>
<dbReference type="EMBL" id="SNVJ01000009">
    <property type="protein sequence ID" value="MXP64056.1"/>
    <property type="molecule type" value="Genomic_DNA"/>
</dbReference>
<sequence>MHAETETARAFFTACETGQGWEACRPHCTPDATFAAQSDALAEVRTLEQYTEWMRGILAVLTDGTYDLHFFAADPERNAVCAYATFIGTHLASGPCPPTGRTTRTDYVYVMRFQDGRIAHMTKIWNSGWALKELGWG</sequence>
<dbReference type="Pfam" id="PF12680">
    <property type="entry name" value="SnoaL_2"/>
    <property type="match status" value="1"/>
</dbReference>
<organism evidence="2 3">
    <name type="scientific">Teichococcus coralli</name>
    <dbReference type="NCBI Taxonomy" id="2545983"/>
    <lineage>
        <taxon>Bacteria</taxon>
        <taxon>Pseudomonadati</taxon>
        <taxon>Pseudomonadota</taxon>
        <taxon>Alphaproteobacteria</taxon>
        <taxon>Acetobacterales</taxon>
        <taxon>Roseomonadaceae</taxon>
        <taxon>Roseomonas</taxon>
    </lineage>
</organism>